<reference evidence="16 17" key="1">
    <citation type="journal article" date="2018" name="Gigascience">
        <title>Genomes of trombidid mites reveal novel predicted allergens and laterally-transferred genes associated with secondary metabolism.</title>
        <authorList>
            <person name="Dong X."/>
            <person name="Chaisiri K."/>
            <person name="Xia D."/>
            <person name="Armstrong S.D."/>
            <person name="Fang Y."/>
            <person name="Donnelly M.J."/>
            <person name="Kadowaki T."/>
            <person name="McGarry J.W."/>
            <person name="Darby A.C."/>
            <person name="Makepeace B.L."/>
        </authorList>
    </citation>
    <scope>NUCLEOTIDE SEQUENCE [LARGE SCALE GENOMIC DNA]</scope>
    <source>
        <strain evidence="16">UoL-WK</strain>
    </source>
</reference>
<evidence type="ECO:0000256" key="10">
    <source>
        <dbReference type="ARBA" id="ARBA00023136"/>
    </source>
</evidence>
<keyword evidence="8" id="KW-0735">Signal-anchor</keyword>
<keyword evidence="11" id="KW-0325">Glycoprotein</keyword>
<feature type="domain" description="Dipeptidylpeptidase IV N-terminal" evidence="15">
    <location>
        <begin position="3"/>
        <end position="371"/>
    </location>
</feature>
<feature type="domain" description="Peptidase S9 prolyl oligopeptidase catalytic" evidence="14">
    <location>
        <begin position="455"/>
        <end position="658"/>
    </location>
</feature>
<keyword evidence="10" id="KW-0472">Membrane</keyword>
<organism evidence="16 17">
    <name type="scientific">Dinothrombium tinctorium</name>
    <dbReference type="NCBI Taxonomy" id="1965070"/>
    <lineage>
        <taxon>Eukaryota</taxon>
        <taxon>Metazoa</taxon>
        <taxon>Ecdysozoa</taxon>
        <taxon>Arthropoda</taxon>
        <taxon>Chelicerata</taxon>
        <taxon>Arachnida</taxon>
        <taxon>Acari</taxon>
        <taxon>Acariformes</taxon>
        <taxon>Trombidiformes</taxon>
        <taxon>Prostigmata</taxon>
        <taxon>Anystina</taxon>
        <taxon>Parasitengona</taxon>
        <taxon>Trombidioidea</taxon>
        <taxon>Trombidiidae</taxon>
        <taxon>Dinothrombium</taxon>
    </lineage>
</organism>
<evidence type="ECO:0000256" key="2">
    <source>
        <dbReference type="ARBA" id="ARBA00010036"/>
    </source>
</evidence>
<dbReference type="Pfam" id="PF00326">
    <property type="entry name" value="Peptidase_S9"/>
    <property type="match status" value="1"/>
</dbReference>
<keyword evidence="9" id="KW-1133">Transmembrane helix</keyword>
<evidence type="ECO:0000256" key="5">
    <source>
        <dbReference type="ARBA" id="ARBA00022692"/>
    </source>
</evidence>
<sequence length="678" mass="78517">MQVYYYSYIARYEVFNVSQGTTFSLEAPGGYLELQYAEWGPVGSQLIFVHQNNIYYYAKMGDNLNKLVKTGKENAIFNGIPDWLYGEKILKTNKAVWWSADGNKLSFASFDVSRVDKMIYTKYNAPQFDNPDYLYPELVELRYPKAGRPNPQVSIWISDLSDPSNIAAPTRARPPSEIVGRDHYFTALSWIDKEKLAIVWMSREQNYSVVSLCSAEKNWICEKVPSHLEVSVDSDSNGWVELFEPPLITDDRRHYLLRLPMKDGELGAFRQIAMITINEKIQNFITQGSQDIIKILAHHQETRTVYYSATLPGAPGERHIFSIPDIHSRSPRIPYCLTCNQTDRNCSYHDAVFSRKAKFYILECQGPGVPWTEIRSAQDNQILMKTKVDSKLFEIVEKRAFPQIRSFRVPIDHGYFAEVKLILPPALREYEEIKFPLVVEIGSEIGDQQVSRKLSIDWGLYLASKRNFIYARIDVRGTRHQGDKFLHEIWHHVGTVEIGDYLKVIHYLKSDLHFIDPYRTAIWGWAYGGYAAATSLIYEDNQVFNCSILVAPITNWLFVDSFTAERYFGQPFRGSYINYERADLSKKVSKFKGKNLFILHGTADDAVHLQHSFTLMKALNDAGIVYQTQLYPDSNHYLEDVRYHLYRSMELYLFECFGYDEDEDIIERQTAITKRFGK</sequence>
<evidence type="ECO:0000313" key="16">
    <source>
        <dbReference type="EMBL" id="RWS16469.1"/>
    </source>
</evidence>
<keyword evidence="4" id="KW-0645">Protease</keyword>
<dbReference type="InterPro" id="IPR001375">
    <property type="entry name" value="Peptidase_S9_cat"/>
</dbReference>
<dbReference type="GO" id="GO:0008236">
    <property type="term" value="F:serine-type peptidase activity"/>
    <property type="evidence" value="ECO:0007669"/>
    <property type="project" value="UniProtKB-KW"/>
</dbReference>
<proteinExistence type="inferred from homology"/>
<dbReference type="InterPro" id="IPR050278">
    <property type="entry name" value="Serine_Prot_S9B/DPPIV"/>
</dbReference>
<evidence type="ECO:0000256" key="6">
    <source>
        <dbReference type="ARBA" id="ARBA00022801"/>
    </source>
</evidence>
<gene>
    <name evidence="16" type="ORF">B4U79_13825</name>
</gene>
<protein>
    <recommendedName>
        <fullName evidence="13">Venom dipeptidyl peptidase 4</fullName>
    </recommendedName>
</protein>
<accession>A0A3S3PJF8</accession>
<evidence type="ECO:0000256" key="13">
    <source>
        <dbReference type="ARBA" id="ARBA00072929"/>
    </source>
</evidence>
<dbReference type="FunFam" id="3.40.50.1820:FF:000003">
    <property type="entry name" value="Dipeptidyl peptidase 4"/>
    <property type="match status" value="1"/>
</dbReference>
<dbReference type="STRING" id="1965070.A0A3S3PJF8"/>
<dbReference type="SUPFAM" id="SSF53474">
    <property type="entry name" value="alpha/beta-Hydrolases"/>
    <property type="match status" value="1"/>
</dbReference>
<dbReference type="GO" id="GO:0006508">
    <property type="term" value="P:proteolysis"/>
    <property type="evidence" value="ECO:0007669"/>
    <property type="project" value="UniProtKB-KW"/>
</dbReference>
<keyword evidence="6" id="KW-0378">Hydrolase</keyword>
<comment type="subcellular location">
    <subcellularLocation>
        <location evidence="12">Endomembrane system</location>
        <topology evidence="12">Single-pass membrane protein</topology>
    </subcellularLocation>
    <subcellularLocation>
        <location evidence="1">Membrane</location>
        <topology evidence="1">Single-pass type II membrane protein</topology>
    </subcellularLocation>
</comment>
<keyword evidence="7" id="KW-0720">Serine protease</keyword>
<evidence type="ECO:0000256" key="7">
    <source>
        <dbReference type="ARBA" id="ARBA00022825"/>
    </source>
</evidence>
<dbReference type="EMBL" id="NCKU01000224">
    <property type="protein sequence ID" value="RWS16469.1"/>
    <property type="molecule type" value="Genomic_DNA"/>
</dbReference>
<evidence type="ECO:0000256" key="8">
    <source>
        <dbReference type="ARBA" id="ARBA00022968"/>
    </source>
</evidence>
<evidence type="ECO:0000256" key="3">
    <source>
        <dbReference type="ARBA" id="ARBA00022438"/>
    </source>
</evidence>
<keyword evidence="3" id="KW-0031">Aminopeptidase</keyword>
<dbReference type="Proteomes" id="UP000285301">
    <property type="component" value="Unassembled WGS sequence"/>
</dbReference>
<evidence type="ECO:0000256" key="9">
    <source>
        <dbReference type="ARBA" id="ARBA00022989"/>
    </source>
</evidence>
<name>A0A3S3PJF8_9ACAR</name>
<evidence type="ECO:0000256" key="1">
    <source>
        <dbReference type="ARBA" id="ARBA00004606"/>
    </source>
</evidence>
<dbReference type="Gene3D" id="3.40.50.1820">
    <property type="entry name" value="alpha/beta hydrolase"/>
    <property type="match status" value="1"/>
</dbReference>
<evidence type="ECO:0000256" key="12">
    <source>
        <dbReference type="ARBA" id="ARBA00037847"/>
    </source>
</evidence>
<keyword evidence="17" id="KW-1185">Reference proteome</keyword>
<dbReference type="GO" id="GO:0012505">
    <property type="term" value="C:endomembrane system"/>
    <property type="evidence" value="ECO:0007669"/>
    <property type="project" value="UniProtKB-SubCell"/>
</dbReference>
<dbReference type="OrthoDB" id="16520at2759"/>
<dbReference type="PANTHER" id="PTHR11731:SF200">
    <property type="entry name" value="DIPEPTIDYL PEPTIDASE 10, ISOFORM B"/>
    <property type="match status" value="1"/>
</dbReference>
<evidence type="ECO:0000313" key="17">
    <source>
        <dbReference type="Proteomes" id="UP000285301"/>
    </source>
</evidence>
<dbReference type="SUPFAM" id="SSF82171">
    <property type="entry name" value="DPP6 N-terminal domain-like"/>
    <property type="match status" value="1"/>
</dbReference>
<dbReference type="PANTHER" id="PTHR11731">
    <property type="entry name" value="PROTEASE FAMILY S9B,C DIPEPTIDYL-PEPTIDASE IV-RELATED"/>
    <property type="match status" value="1"/>
</dbReference>
<dbReference type="InterPro" id="IPR002469">
    <property type="entry name" value="Peptidase_S9B_N"/>
</dbReference>
<comment type="caution">
    <text evidence="16">The sequence shown here is derived from an EMBL/GenBank/DDBJ whole genome shotgun (WGS) entry which is preliminary data.</text>
</comment>
<comment type="similarity">
    <text evidence="2">Belongs to the peptidase S9B family. DPPIV subfamily.</text>
</comment>
<dbReference type="GO" id="GO:0005886">
    <property type="term" value="C:plasma membrane"/>
    <property type="evidence" value="ECO:0007669"/>
    <property type="project" value="TreeGrafter"/>
</dbReference>
<evidence type="ECO:0000256" key="11">
    <source>
        <dbReference type="ARBA" id="ARBA00023180"/>
    </source>
</evidence>
<dbReference type="AlphaFoldDB" id="A0A3S3PJF8"/>
<evidence type="ECO:0000259" key="15">
    <source>
        <dbReference type="Pfam" id="PF00930"/>
    </source>
</evidence>
<dbReference type="InterPro" id="IPR029058">
    <property type="entry name" value="AB_hydrolase_fold"/>
</dbReference>
<dbReference type="Pfam" id="PF00930">
    <property type="entry name" value="DPPIV_N"/>
    <property type="match status" value="1"/>
</dbReference>
<dbReference type="Gene3D" id="2.140.10.30">
    <property type="entry name" value="Dipeptidylpeptidase IV, N-terminal domain"/>
    <property type="match status" value="1"/>
</dbReference>
<dbReference type="GO" id="GO:0004177">
    <property type="term" value="F:aminopeptidase activity"/>
    <property type="evidence" value="ECO:0007669"/>
    <property type="project" value="UniProtKB-KW"/>
</dbReference>
<dbReference type="GO" id="GO:0008239">
    <property type="term" value="F:dipeptidyl-peptidase activity"/>
    <property type="evidence" value="ECO:0007669"/>
    <property type="project" value="TreeGrafter"/>
</dbReference>
<keyword evidence="5" id="KW-0812">Transmembrane</keyword>
<evidence type="ECO:0000256" key="4">
    <source>
        <dbReference type="ARBA" id="ARBA00022670"/>
    </source>
</evidence>
<evidence type="ECO:0000259" key="14">
    <source>
        <dbReference type="Pfam" id="PF00326"/>
    </source>
</evidence>